<dbReference type="EMBL" id="CM041544">
    <property type="protein sequence ID" value="KAI3363272.1"/>
    <property type="molecule type" value="Genomic_DNA"/>
</dbReference>
<organism evidence="1 2">
    <name type="scientific">Scortum barcoo</name>
    <name type="common">barcoo grunter</name>
    <dbReference type="NCBI Taxonomy" id="214431"/>
    <lineage>
        <taxon>Eukaryota</taxon>
        <taxon>Metazoa</taxon>
        <taxon>Chordata</taxon>
        <taxon>Craniata</taxon>
        <taxon>Vertebrata</taxon>
        <taxon>Euteleostomi</taxon>
        <taxon>Actinopterygii</taxon>
        <taxon>Neopterygii</taxon>
        <taxon>Teleostei</taxon>
        <taxon>Neoteleostei</taxon>
        <taxon>Acanthomorphata</taxon>
        <taxon>Eupercaria</taxon>
        <taxon>Centrarchiformes</taxon>
        <taxon>Terapontoidei</taxon>
        <taxon>Terapontidae</taxon>
        <taxon>Scortum</taxon>
    </lineage>
</organism>
<evidence type="ECO:0000313" key="1">
    <source>
        <dbReference type="EMBL" id="KAI3363272.1"/>
    </source>
</evidence>
<keyword evidence="2" id="KW-1185">Reference proteome</keyword>
<name>A0ACB8W5Z7_9TELE</name>
<accession>A0ACB8W5Z7</accession>
<protein>
    <submittedName>
        <fullName evidence="1">Uncharacterized protein</fullName>
    </submittedName>
</protein>
<evidence type="ECO:0000313" key="2">
    <source>
        <dbReference type="Proteomes" id="UP000831701"/>
    </source>
</evidence>
<proteinExistence type="predicted"/>
<comment type="caution">
    <text evidence="1">The sequence shown here is derived from an EMBL/GenBank/DDBJ whole genome shotgun (WGS) entry which is preliminary data.</text>
</comment>
<sequence>MPELEPSGPCHLSLLLPNIYSLGSSHLFPPMASLHSVGPCQLSLLMPCLNTLGPYWLLVPSLNTQLLVQGSASVSLPRGSVFHPEQPGGWVTVRRRQSSKKSTKVHHHQALHVSNKFSPLSDTPADKPTLVIGSSIVRHVKLAAPGNIVKCIPAARAGDIESNLKLLAKDKRKYGKIVIHVGIIGINDARLRQSEVTRINVESVCKFAKTMSDSVVFSGPLPNLTSDDMYSAHDVIPPVVNEVTGQTKSGSQAHHEQKNIKDRYVARIGVTRGPTLEPGLGLGLAGERLVAGSLPTGPGRAQLSPK</sequence>
<dbReference type="Proteomes" id="UP000831701">
    <property type="component" value="Chromosome 14"/>
</dbReference>
<reference evidence="1" key="1">
    <citation type="submission" date="2022-04" db="EMBL/GenBank/DDBJ databases">
        <title>Jade perch genome.</title>
        <authorList>
            <person name="Chao B."/>
        </authorList>
    </citation>
    <scope>NUCLEOTIDE SEQUENCE</scope>
    <source>
        <strain evidence="1">CB-2022</strain>
    </source>
</reference>
<gene>
    <name evidence="1" type="ORF">L3Q82_011559</name>
</gene>